<dbReference type="EMBL" id="JAGGKP010000001">
    <property type="protein sequence ID" value="MBP1935364.1"/>
    <property type="molecule type" value="Genomic_DNA"/>
</dbReference>
<evidence type="ECO:0000259" key="5">
    <source>
        <dbReference type="Pfam" id="PF13490"/>
    </source>
</evidence>
<evidence type="ECO:0000256" key="3">
    <source>
        <dbReference type="SAM" id="MobiDB-lite"/>
    </source>
</evidence>
<dbReference type="RefSeq" id="WP_209844544.1">
    <property type="nucleotide sequence ID" value="NZ_CBCRVE010000001.1"/>
</dbReference>
<keyword evidence="7" id="KW-1185">Reference proteome</keyword>
<dbReference type="Gene3D" id="1.10.10.1320">
    <property type="entry name" value="Anti-sigma factor, zinc-finger domain"/>
    <property type="match status" value="1"/>
</dbReference>
<evidence type="ECO:0000313" key="6">
    <source>
        <dbReference type="EMBL" id="MBP1935364.1"/>
    </source>
</evidence>
<evidence type="ECO:0000256" key="4">
    <source>
        <dbReference type="SAM" id="Phobius"/>
    </source>
</evidence>
<feature type="transmembrane region" description="Helical" evidence="4">
    <location>
        <begin position="112"/>
        <end position="131"/>
    </location>
</feature>
<feature type="compositionally biased region" description="Low complexity" evidence="3">
    <location>
        <begin position="225"/>
        <end position="238"/>
    </location>
</feature>
<feature type="compositionally biased region" description="Low complexity" evidence="3">
    <location>
        <begin position="192"/>
        <end position="207"/>
    </location>
</feature>
<evidence type="ECO:0000313" key="7">
    <source>
        <dbReference type="Proteomes" id="UP001519273"/>
    </source>
</evidence>
<feature type="region of interest" description="Disordered" evidence="3">
    <location>
        <begin position="177"/>
        <end position="319"/>
    </location>
</feature>
<organism evidence="6 7">
    <name type="scientific">Paenibacillus sediminis</name>
    <dbReference type="NCBI Taxonomy" id="664909"/>
    <lineage>
        <taxon>Bacteria</taxon>
        <taxon>Bacillati</taxon>
        <taxon>Bacillota</taxon>
        <taxon>Bacilli</taxon>
        <taxon>Bacillales</taxon>
        <taxon>Paenibacillaceae</taxon>
        <taxon>Paenibacillus</taxon>
    </lineage>
</organism>
<evidence type="ECO:0000256" key="1">
    <source>
        <dbReference type="ARBA" id="ARBA00024353"/>
    </source>
</evidence>
<comment type="similarity">
    <text evidence="1">Belongs to the zinc-associated anti-sigma factor (ZAS) superfamily. Anti-sigma-W factor family.</text>
</comment>
<dbReference type="Pfam" id="PF13490">
    <property type="entry name" value="zf-HC2"/>
    <property type="match status" value="1"/>
</dbReference>
<keyword evidence="4" id="KW-0812">Transmembrane</keyword>
<gene>
    <name evidence="6" type="ORF">J2Z20_000225</name>
</gene>
<feature type="domain" description="Putative zinc-finger" evidence="5">
    <location>
        <begin position="3"/>
        <end position="36"/>
    </location>
</feature>
<name>A0ABS4GYM4_9BACL</name>
<dbReference type="InterPro" id="IPR041916">
    <property type="entry name" value="Anti_sigma_zinc_sf"/>
</dbReference>
<protein>
    <recommendedName>
        <fullName evidence="2">Anti-sigma-W factor RsiW</fullName>
    </recommendedName>
</protein>
<reference evidence="6 7" key="1">
    <citation type="submission" date="2021-03" db="EMBL/GenBank/DDBJ databases">
        <title>Genomic Encyclopedia of Type Strains, Phase IV (KMG-IV): sequencing the most valuable type-strain genomes for metagenomic binning, comparative biology and taxonomic classification.</title>
        <authorList>
            <person name="Goeker M."/>
        </authorList>
    </citation>
    <scope>NUCLEOTIDE SEQUENCE [LARGE SCALE GENOMIC DNA]</scope>
    <source>
        <strain evidence="6 7">DSM 23491</strain>
    </source>
</reference>
<keyword evidence="4" id="KW-0472">Membrane</keyword>
<comment type="caution">
    <text evidence="6">The sequence shown here is derived from an EMBL/GenBank/DDBJ whole genome shotgun (WGS) entry which is preliminary data.</text>
</comment>
<proteinExistence type="inferred from homology"/>
<keyword evidence="4" id="KW-1133">Transmembrane helix</keyword>
<feature type="compositionally biased region" description="Basic and acidic residues" evidence="3">
    <location>
        <begin position="208"/>
        <end position="224"/>
    </location>
</feature>
<sequence>MNCQEVVEWMHRYIDHDLSEEETAQMFEHFRHCKDCTALFSRLNRLSTELEQLSDVTPRYSLVDAILPQLDAIDKARQEEASTAGLPEAVRPYSELDRSHVNKRTTSWRSRINGRAIAGVVAAAIVLGVFINNYEPKTLSNAEMEVVPTTEQLKTLDQSAADRSEITAQVNVPMAKEAQKESLDEPTSNQENSPNKSDSSVSGSVPSKVEDSKSSAQHQSHDSSRQSSKSADSSSIDSVDQEHVKPAASLGANGNAGTTTQDQNKSTAPASDASASDQPVQSSNKQSQPILENKGTDPKSSNDQSKLEPKTEQPSDKIYGIAAFNPQSWLSPDGKFTAVIEEGQLNFYSISANADNTKSKNLIASNTILGDWVQGSWSEDSTVFTYETKQEDKVTQYTYQIPSNPQ</sequence>
<dbReference type="Proteomes" id="UP001519273">
    <property type="component" value="Unassembled WGS sequence"/>
</dbReference>
<accession>A0ABS4GYM4</accession>
<feature type="compositionally biased region" description="Basic and acidic residues" evidence="3">
    <location>
        <begin position="305"/>
        <end position="315"/>
    </location>
</feature>
<feature type="compositionally biased region" description="Low complexity" evidence="3">
    <location>
        <begin position="266"/>
        <end position="283"/>
    </location>
</feature>
<dbReference type="InterPro" id="IPR027383">
    <property type="entry name" value="Znf_put"/>
</dbReference>
<evidence type="ECO:0000256" key="2">
    <source>
        <dbReference type="ARBA" id="ARBA00024438"/>
    </source>
</evidence>
<feature type="compositionally biased region" description="Polar residues" evidence="3">
    <location>
        <begin position="255"/>
        <end position="265"/>
    </location>
</feature>